<dbReference type="OrthoDB" id="3534347at2"/>
<dbReference type="EMBL" id="FZNO01000003">
    <property type="protein sequence ID" value="SNR32813.1"/>
    <property type="molecule type" value="Genomic_DNA"/>
</dbReference>
<dbReference type="Proteomes" id="UP000198403">
    <property type="component" value="Unassembled WGS sequence"/>
</dbReference>
<evidence type="ECO:0000313" key="2">
    <source>
        <dbReference type="Proteomes" id="UP000198403"/>
    </source>
</evidence>
<dbReference type="RefSeq" id="WP_089335209.1">
    <property type="nucleotide sequence ID" value="NZ_FZNO01000003.1"/>
</dbReference>
<evidence type="ECO:0000313" key="1">
    <source>
        <dbReference type="EMBL" id="SNR32813.1"/>
    </source>
</evidence>
<sequence length="91" mass="9965">MTPQQAAMVAKTEQRIADRFTELGVPHPAESAKRLVEDLLRAGWRPWPALVDGPPPRRVAPSAVAQAELAKAREVLAEKRGHRPELADGAR</sequence>
<organism evidence="1 2">
    <name type="scientific">Blastococcus mobilis</name>
    <dbReference type="NCBI Taxonomy" id="1938746"/>
    <lineage>
        <taxon>Bacteria</taxon>
        <taxon>Bacillati</taxon>
        <taxon>Actinomycetota</taxon>
        <taxon>Actinomycetes</taxon>
        <taxon>Geodermatophilales</taxon>
        <taxon>Geodermatophilaceae</taxon>
        <taxon>Blastococcus</taxon>
    </lineage>
</organism>
<name>A0A238VGJ2_9ACTN</name>
<protein>
    <submittedName>
        <fullName evidence="1">Uncharacterized protein</fullName>
    </submittedName>
</protein>
<dbReference type="AlphaFoldDB" id="A0A238VGJ2"/>
<proteinExistence type="predicted"/>
<reference evidence="1 2" key="1">
    <citation type="submission" date="2017-06" db="EMBL/GenBank/DDBJ databases">
        <authorList>
            <person name="Kim H.J."/>
            <person name="Triplett B.A."/>
        </authorList>
    </citation>
    <scope>NUCLEOTIDE SEQUENCE [LARGE SCALE GENOMIC DNA]</scope>
    <source>
        <strain evidence="1 2">DSM 44272</strain>
    </source>
</reference>
<keyword evidence="2" id="KW-1185">Reference proteome</keyword>
<accession>A0A238VGJ2</accession>
<gene>
    <name evidence="1" type="ORF">SAMN06272737_10356</name>
</gene>